<feature type="domain" description="HD-GYP" evidence="3">
    <location>
        <begin position="754"/>
        <end position="963"/>
    </location>
</feature>
<feature type="domain" description="HAMP" evidence="2">
    <location>
        <begin position="365"/>
        <end position="418"/>
    </location>
</feature>
<dbReference type="Gene3D" id="1.10.3210.10">
    <property type="entry name" value="Hypothetical protein af1432"/>
    <property type="match status" value="2"/>
</dbReference>
<feature type="transmembrane region" description="Helical" evidence="1">
    <location>
        <begin position="343"/>
        <end position="362"/>
    </location>
</feature>
<dbReference type="AlphaFoldDB" id="A0A3G7TV18"/>
<dbReference type="GO" id="GO:0008081">
    <property type="term" value="F:phosphoric diester hydrolase activity"/>
    <property type="evidence" value="ECO:0007669"/>
    <property type="project" value="UniProtKB-ARBA"/>
</dbReference>
<dbReference type="Gene3D" id="6.10.340.10">
    <property type="match status" value="1"/>
</dbReference>
<dbReference type="SMART" id="SM00304">
    <property type="entry name" value="HAMP"/>
    <property type="match status" value="1"/>
</dbReference>
<dbReference type="InterPro" id="IPR003660">
    <property type="entry name" value="HAMP_dom"/>
</dbReference>
<evidence type="ECO:0000313" key="4">
    <source>
        <dbReference type="EMBL" id="AZE50126.1"/>
    </source>
</evidence>
<dbReference type="Gene3D" id="3.30.450.20">
    <property type="entry name" value="PAS domain"/>
    <property type="match status" value="2"/>
</dbReference>
<gene>
    <name evidence="4" type="ORF">C4K04_4467</name>
</gene>
<dbReference type="SUPFAM" id="SSF55781">
    <property type="entry name" value="GAF domain-like"/>
    <property type="match status" value="1"/>
</dbReference>
<sequence length="982" mass="110179">MPSTLSFDKRRFPLHVHISVMFTCLLLLTGVVLGVFNYQQTTRIILSSSEKLFQRIEQDVQLDLKATYEPIRHLLSLLVGNPAVQATDLAQRLALLGPFSQSLKDNPELASLYVGYADGDFFMVRPLRSQALKEARQAPEPAAYEVWSIERDPHTGQLHSQSLFYDADLALVSRRDNSQEAYDPSSRNWFANAKDDTDQITTEPYVFFSTRNVGTTLARRSGHNAVMGADLTLEQLSATLAKHRVTPSTEIALMDGNGHAVAYPDSRRLIVEEQSARLIRANDLNPALDALLQGKAQGNRLQLKDRQWIVASRHLQEGGPRGLQLALLVPEDELLADAYRMRWQGALITLSILLLCLPLGWLTSRVLVRPLRALVQEADAVRSFDFNYPLTRRSPVLEVDQLSVSMARMKDTLASFFEITASLSAETRFDPLLQRVLFETMKIGQAQAGLIYLRENEGMRLEPHGLIIAGNVQDLQAFDIRSQDAQHDASPVWLRQLANSENVVTTQGFEQAADLQSVLLAMNCPSVHLIGIRLHNRHNETVGILVLLLADSGQEADLEKLRPDRIAFLQAVSGAAAVSIDSQRLQNRQKQLLDAFIQLLAGAIDAKSPYTGGHCQRVPALTLMLAQAAAASQQPPFSTYQPTEDEWEALHIAAWLHDCGKITTPEYVVDKATKLETLNDRIHEIRTRFEVLKRDLWIDYWQARAQGGDEASLAAIRDAGLAELDDDFAFIARCNLGSEAMAEADLQRLERIARRTWSRTLDDRLGVSWEENRRQQRTPAATLPVTEQLLADKPEHLIERNPSELIPADNPWGFKLDVPSYKYNRGELYNLKIGKGTLTREERYVINHHMVQTIRMLSHLPFPSHLSTITEIAGGHHEKMDGTGYPRQLKREQMSLPARMMAIADIFEALTAADRPYKKGKTLSEALGIMATMCRDAHIDPELFELFIQTGIYQQYANRFMEPQQVDGVDPEGVLGKAGLRV</sequence>
<evidence type="ECO:0000259" key="2">
    <source>
        <dbReference type="PROSITE" id="PS50885"/>
    </source>
</evidence>
<dbReference type="SUPFAM" id="SSF109604">
    <property type="entry name" value="HD-domain/PDEase-like"/>
    <property type="match status" value="2"/>
</dbReference>
<dbReference type="Proteomes" id="UP000268048">
    <property type="component" value="Chromosome"/>
</dbReference>
<proteinExistence type="predicted"/>
<dbReference type="Gene3D" id="3.30.450.40">
    <property type="match status" value="1"/>
</dbReference>
<dbReference type="InterPro" id="IPR029016">
    <property type="entry name" value="GAF-like_dom_sf"/>
</dbReference>
<organism evidence="4 5">
    <name type="scientific">Pseudomonas chlororaphis</name>
    <dbReference type="NCBI Taxonomy" id="587753"/>
    <lineage>
        <taxon>Bacteria</taxon>
        <taxon>Pseudomonadati</taxon>
        <taxon>Pseudomonadota</taxon>
        <taxon>Gammaproteobacteria</taxon>
        <taxon>Pseudomonadales</taxon>
        <taxon>Pseudomonadaceae</taxon>
        <taxon>Pseudomonas</taxon>
    </lineage>
</organism>
<keyword evidence="1" id="KW-1133">Transmembrane helix</keyword>
<dbReference type="PROSITE" id="PS51832">
    <property type="entry name" value="HD_GYP"/>
    <property type="match status" value="1"/>
</dbReference>
<dbReference type="InterPro" id="IPR003607">
    <property type="entry name" value="HD/PDEase_dom"/>
</dbReference>
<dbReference type="CDD" id="cd00077">
    <property type="entry name" value="HDc"/>
    <property type="match status" value="1"/>
</dbReference>
<dbReference type="InterPro" id="IPR037522">
    <property type="entry name" value="HD_GYP_dom"/>
</dbReference>
<dbReference type="GO" id="GO:0007165">
    <property type="term" value="P:signal transduction"/>
    <property type="evidence" value="ECO:0007669"/>
    <property type="project" value="InterPro"/>
</dbReference>
<feature type="transmembrane region" description="Helical" evidence="1">
    <location>
        <begin position="12"/>
        <end position="36"/>
    </location>
</feature>
<dbReference type="RefSeq" id="WP_124321658.1">
    <property type="nucleotide sequence ID" value="NZ_CP027753.1"/>
</dbReference>
<protein>
    <submittedName>
        <fullName evidence="4">Chemotactic transducer-related protein</fullName>
    </submittedName>
</protein>
<evidence type="ECO:0000256" key="1">
    <source>
        <dbReference type="SAM" id="Phobius"/>
    </source>
</evidence>
<dbReference type="PANTHER" id="PTHR43155">
    <property type="entry name" value="CYCLIC DI-GMP PHOSPHODIESTERASE PA4108-RELATED"/>
    <property type="match status" value="1"/>
</dbReference>
<dbReference type="PROSITE" id="PS50885">
    <property type="entry name" value="HAMP"/>
    <property type="match status" value="1"/>
</dbReference>
<accession>A0A3G7TV18</accession>
<dbReference type="Pfam" id="PF13487">
    <property type="entry name" value="HD_5"/>
    <property type="match status" value="1"/>
</dbReference>
<reference evidence="4 5" key="1">
    <citation type="submission" date="2018-03" db="EMBL/GenBank/DDBJ databases">
        <title>Diversity of phytobeneficial traits revealed by whole-genome analysis of worldwide-isolated phenazine-producing Pseudomonas spp.</title>
        <authorList>
            <person name="Biessy A."/>
            <person name="Novinscak A."/>
            <person name="Blom J."/>
            <person name="Leger G."/>
            <person name="Thomashow L.S."/>
            <person name="Cazorla F.M."/>
            <person name="Josic D."/>
            <person name="Filion M."/>
        </authorList>
    </citation>
    <scope>NUCLEOTIDE SEQUENCE [LARGE SCALE GENOMIC DNA]</scope>
    <source>
        <strain evidence="4 5">B25</strain>
    </source>
</reference>
<dbReference type="GO" id="GO:0016020">
    <property type="term" value="C:membrane"/>
    <property type="evidence" value="ECO:0007669"/>
    <property type="project" value="InterPro"/>
</dbReference>
<name>A0A3G7TV18_9PSED</name>
<evidence type="ECO:0000259" key="3">
    <source>
        <dbReference type="PROSITE" id="PS51832"/>
    </source>
</evidence>
<keyword evidence="1" id="KW-0472">Membrane</keyword>
<dbReference type="PANTHER" id="PTHR43155:SF2">
    <property type="entry name" value="CYCLIC DI-GMP PHOSPHODIESTERASE PA4108"/>
    <property type="match status" value="1"/>
</dbReference>
<keyword evidence="1" id="KW-0812">Transmembrane</keyword>
<dbReference type="EMBL" id="CP027753">
    <property type="protein sequence ID" value="AZE50126.1"/>
    <property type="molecule type" value="Genomic_DNA"/>
</dbReference>
<evidence type="ECO:0000313" key="5">
    <source>
        <dbReference type="Proteomes" id="UP000268048"/>
    </source>
</evidence>
<dbReference type="SMART" id="SM00471">
    <property type="entry name" value="HDc"/>
    <property type="match status" value="1"/>
</dbReference>